<evidence type="ECO:0000259" key="6">
    <source>
        <dbReference type="Pfam" id="PF17763"/>
    </source>
</evidence>
<dbReference type="InterPro" id="IPR006034">
    <property type="entry name" value="Asparaginase/glutaminase-like"/>
</dbReference>
<dbReference type="InterPro" id="IPR027474">
    <property type="entry name" value="L-asparaginase_N"/>
</dbReference>
<dbReference type="GO" id="GO:0006528">
    <property type="term" value="P:asparagine metabolic process"/>
    <property type="evidence" value="ECO:0007669"/>
    <property type="project" value="InterPro"/>
</dbReference>
<protein>
    <submittedName>
        <fullName evidence="7">L-asparaginase</fullName>
    </submittedName>
</protein>
<gene>
    <name evidence="7" type="ORF">CJU94_34280</name>
</gene>
<evidence type="ECO:0000256" key="3">
    <source>
        <dbReference type="PIRSR" id="PIRSR001220-1"/>
    </source>
</evidence>
<dbReference type="InterPro" id="IPR027473">
    <property type="entry name" value="L-asparaginase_C"/>
</dbReference>
<dbReference type="EMBL" id="CP022991">
    <property type="protein sequence ID" value="ASW03272.1"/>
    <property type="molecule type" value="Genomic_DNA"/>
</dbReference>
<dbReference type="PANTHER" id="PTHR11707:SF28">
    <property type="entry name" value="60 KDA LYSOPHOSPHOLIPASE"/>
    <property type="match status" value="1"/>
</dbReference>
<dbReference type="SMART" id="SM00870">
    <property type="entry name" value="Asparaginase"/>
    <property type="match status" value="1"/>
</dbReference>
<dbReference type="InterPro" id="IPR036152">
    <property type="entry name" value="Asp/glu_Ase-like_sf"/>
</dbReference>
<keyword evidence="7" id="KW-0614">Plasmid</keyword>
<dbReference type="InterPro" id="IPR040919">
    <property type="entry name" value="Asparaginase_C"/>
</dbReference>
<dbReference type="SFLD" id="SFLDS00057">
    <property type="entry name" value="Glutaminase/Asparaginase"/>
    <property type="match status" value="1"/>
</dbReference>
<dbReference type="PIRSF" id="PIRSF500176">
    <property type="entry name" value="L_ASNase"/>
    <property type="match status" value="1"/>
</dbReference>
<proteinExistence type="inferred from homology"/>
<evidence type="ECO:0000313" key="7">
    <source>
        <dbReference type="EMBL" id="ASW03272.1"/>
    </source>
</evidence>
<dbReference type="Proteomes" id="UP000215158">
    <property type="component" value="Plasmid pBN1"/>
</dbReference>
<dbReference type="KEGG" id="parb:CJU94_34280"/>
<feature type="active site" description="O-isoaspartyl threonine intermediate" evidence="3">
    <location>
        <position position="14"/>
    </location>
</feature>
<dbReference type="InterPro" id="IPR037152">
    <property type="entry name" value="L-asparaginase_N_sf"/>
</dbReference>
<dbReference type="PANTHER" id="PTHR11707">
    <property type="entry name" value="L-ASPARAGINASE"/>
    <property type="match status" value="1"/>
</dbReference>
<evidence type="ECO:0000259" key="5">
    <source>
        <dbReference type="Pfam" id="PF00710"/>
    </source>
</evidence>
<dbReference type="SUPFAM" id="SSF53774">
    <property type="entry name" value="Glutaminase/Asparaginase"/>
    <property type="match status" value="1"/>
</dbReference>
<reference evidence="7 8" key="1">
    <citation type="submission" date="2017-08" db="EMBL/GenBank/DDBJ databases">
        <title>Identification and genetic characteristics of simultaneous BTEX- and naphthalene-degrading Paraburkholderia sp. BN5 isolated from petroleum-contaminated soil.</title>
        <authorList>
            <person name="Lee Y."/>
            <person name="Jeon C.O."/>
        </authorList>
    </citation>
    <scope>NUCLEOTIDE SEQUENCE [LARGE SCALE GENOMIC DNA]</scope>
    <source>
        <strain evidence="7 8">BN5</strain>
        <plasmid evidence="7 8">pBN1</plasmid>
    </source>
</reference>
<evidence type="ECO:0000256" key="2">
    <source>
        <dbReference type="ARBA" id="ARBA00022801"/>
    </source>
</evidence>
<dbReference type="PIRSF" id="PIRSF001220">
    <property type="entry name" value="L-ASNase_gatD"/>
    <property type="match status" value="1"/>
</dbReference>
<dbReference type="Pfam" id="PF17763">
    <property type="entry name" value="Asparaginase_C"/>
    <property type="match status" value="1"/>
</dbReference>
<dbReference type="PROSITE" id="PS51732">
    <property type="entry name" value="ASN_GLN_ASE_3"/>
    <property type="match status" value="1"/>
</dbReference>
<keyword evidence="8" id="KW-1185">Reference proteome</keyword>
<comment type="similarity">
    <text evidence="1">Belongs to the asparaginase 1 family.</text>
</comment>
<keyword evidence="2" id="KW-0378">Hydrolase</keyword>
<dbReference type="Pfam" id="PF00710">
    <property type="entry name" value="Asparaginase"/>
    <property type="match status" value="1"/>
</dbReference>
<feature type="binding site" evidence="4">
    <location>
        <position position="58"/>
    </location>
    <ligand>
        <name>substrate</name>
    </ligand>
</feature>
<evidence type="ECO:0000256" key="1">
    <source>
        <dbReference type="ARBA" id="ARBA00010518"/>
    </source>
</evidence>
<feature type="domain" description="L-asparaginase N-terminal" evidence="5">
    <location>
        <begin position="6"/>
        <end position="193"/>
    </location>
</feature>
<feature type="binding site" evidence="4">
    <location>
        <begin position="90"/>
        <end position="91"/>
    </location>
    <ligand>
        <name>substrate</name>
    </ligand>
</feature>
<dbReference type="AlphaFoldDB" id="A0A248VXL7"/>
<dbReference type="Gene3D" id="3.40.50.1170">
    <property type="entry name" value="L-asparaginase, N-terminal domain"/>
    <property type="match status" value="1"/>
</dbReference>
<accession>A0A248VXL7</accession>
<name>A0A248VXL7_9BURK</name>
<feature type="domain" description="Asparaginase/glutaminase C-terminal" evidence="6">
    <location>
        <begin position="210"/>
        <end position="325"/>
    </location>
</feature>
<sequence length="335" mass="35046">MNPPGIAVGALGGTICMTADSADAGALPRLSAHQLVTAVPGLAGIAQIHAETLLQLPSPSLKLAHVLESLGWAERMVANGAAGIVLTQGTDTLEETAFLLDLLWTHPQPLVLTGAMRTPLTAGADGPANILAAVTCAAHGGSRGRGVAVVMNNTIHEARWVRKANSMSVETFESPVVGPAGMVLEGLPQYFRPPPRRYSQRFAVRDPSVRVALVETCLGETGEMLDAVAQAGYHGIVIAAYGAGHVSEDEAKRIEALAPRLPIVIASRTGSGTTAARTYGFAGSEMDLARRGALFSGWLGPRKARLLLWLLLATGASRDACATAFAFWERVSDTD</sequence>
<dbReference type="GO" id="GO:0004067">
    <property type="term" value="F:asparaginase activity"/>
    <property type="evidence" value="ECO:0007669"/>
    <property type="project" value="UniProtKB-UniRule"/>
</dbReference>
<geneLocation type="plasmid" evidence="7 8">
    <name>pBN1</name>
</geneLocation>
<dbReference type="Gene3D" id="3.40.50.40">
    <property type="match status" value="1"/>
</dbReference>
<evidence type="ECO:0000313" key="8">
    <source>
        <dbReference type="Proteomes" id="UP000215158"/>
    </source>
</evidence>
<dbReference type="CDD" id="cd08964">
    <property type="entry name" value="L-asparaginase_II"/>
    <property type="match status" value="1"/>
</dbReference>
<dbReference type="InterPro" id="IPR004550">
    <property type="entry name" value="AsnASE_II"/>
</dbReference>
<evidence type="ECO:0000256" key="4">
    <source>
        <dbReference type="PIRSR" id="PIRSR001220-2"/>
    </source>
</evidence>
<dbReference type="OrthoDB" id="9788068at2"/>
<organism evidence="7 8">
    <name type="scientific">Paraburkholderia aromaticivorans</name>
    <dbReference type="NCBI Taxonomy" id="2026199"/>
    <lineage>
        <taxon>Bacteria</taxon>
        <taxon>Pseudomonadati</taxon>
        <taxon>Pseudomonadota</taxon>
        <taxon>Betaproteobacteria</taxon>
        <taxon>Burkholderiales</taxon>
        <taxon>Burkholderiaceae</taxon>
        <taxon>Paraburkholderia</taxon>
    </lineage>
</organism>
<dbReference type="PRINTS" id="PR00139">
    <property type="entry name" value="ASNGLNASE"/>
</dbReference>
<dbReference type="RefSeq" id="WP_095423101.1">
    <property type="nucleotide sequence ID" value="NZ_CP022991.1"/>
</dbReference>